<dbReference type="InterPro" id="IPR005263">
    <property type="entry name" value="DapA"/>
</dbReference>
<feature type="binding site" evidence="12 15">
    <location>
        <position position="203"/>
    </location>
    <ligand>
        <name>pyruvate</name>
        <dbReference type="ChEBI" id="CHEBI:15361"/>
    </ligand>
</feature>
<evidence type="ECO:0000256" key="15">
    <source>
        <dbReference type="PIRSR" id="PIRSR001365-2"/>
    </source>
</evidence>
<feature type="binding site" evidence="12 15">
    <location>
        <position position="45"/>
    </location>
    <ligand>
        <name>pyruvate</name>
        <dbReference type="ChEBI" id="CHEBI:15361"/>
    </ligand>
</feature>
<comment type="subunit">
    <text evidence="12">Homodimer.</text>
</comment>
<evidence type="ECO:0000256" key="2">
    <source>
        <dbReference type="ARBA" id="ARBA00005120"/>
    </source>
</evidence>
<dbReference type="UniPathway" id="UPA00034">
    <property type="reaction ID" value="UER00017"/>
</dbReference>
<dbReference type="Pfam" id="PF00701">
    <property type="entry name" value="DHDPS"/>
    <property type="match status" value="1"/>
</dbReference>
<gene>
    <name evidence="12" type="primary">dapA</name>
    <name evidence="18" type="ORF">CS076_02050</name>
    <name evidence="17" type="ORF">CS078_21660</name>
</gene>
<keyword evidence="5 12" id="KW-0963">Cytoplasm</keyword>
<dbReference type="SMART" id="SM01130">
    <property type="entry name" value="DHDPS"/>
    <property type="match status" value="1"/>
</dbReference>
<protein>
    <recommendedName>
        <fullName evidence="4 12">4-hydroxy-tetrahydrodipicolinate synthase</fullName>
        <shortName evidence="12">HTPA synthase</shortName>
        <ecNumber evidence="4 12">4.3.3.7</ecNumber>
    </recommendedName>
</protein>
<evidence type="ECO:0000256" key="10">
    <source>
        <dbReference type="ARBA" id="ARBA00023270"/>
    </source>
</evidence>
<name>A0A3L8D0U9_9PSED</name>
<evidence type="ECO:0000256" key="9">
    <source>
        <dbReference type="ARBA" id="ARBA00023239"/>
    </source>
</evidence>
<comment type="caution">
    <text evidence="18">The sequence shown here is derived from an EMBL/GenBank/DDBJ whole genome shotgun (WGS) entry which is preliminary data.</text>
</comment>
<evidence type="ECO:0000313" key="17">
    <source>
        <dbReference type="EMBL" id="RLU06337.1"/>
    </source>
</evidence>
<feature type="site" description="L-lysine inhibitor binding" evidence="16">
    <location>
        <position position="80"/>
    </location>
</feature>
<evidence type="ECO:0000313" key="20">
    <source>
        <dbReference type="Proteomes" id="UP000282672"/>
    </source>
</evidence>
<comment type="catalytic activity">
    <reaction evidence="11 12">
        <text>L-aspartate 4-semialdehyde + pyruvate = (2S,4S)-4-hydroxy-2,3,4,5-tetrahydrodipicolinate + H2O + H(+)</text>
        <dbReference type="Rhea" id="RHEA:34171"/>
        <dbReference type="ChEBI" id="CHEBI:15361"/>
        <dbReference type="ChEBI" id="CHEBI:15377"/>
        <dbReference type="ChEBI" id="CHEBI:15378"/>
        <dbReference type="ChEBI" id="CHEBI:67139"/>
        <dbReference type="ChEBI" id="CHEBI:537519"/>
        <dbReference type="EC" id="4.3.3.7"/>
    </reaction>
</comment>
<dbReference type="PROSITE" id="PS00666">
    <property type="entry name" value="DHDPS_2"/>
    <property type="match status" value="1"/>
</dbReference>
<dbReference type="EMBL" id="PEGB01000015">
    <property type="protein sequence ID" value="RLU06337.1"/>
    <property type="molecule type" value="Genomic_DNA"/>
</dbReference>
<dbReference type="NCBIfam" id="TIGR00674">
    <property type="entry name" value="dapA"/>
    <property type="match status" value="1"/>
</dbReference>
<dbReference type="GO" id="GO:0008840">
    <property type="term" value="F:4-hydroxy-tetrahydrodipicolinate synthase activity"/>
    <property type="evidence" value="ECO:0007669"/>
    <property type="project" value="UniProtKB-UniRule"/>
</dbReference>
<dbReference type="AlphaFoldDB" id="A0A3L8D0U9"/>
<comment type="subcellular location">
    <subcellularLocation>
        <location evidence="12">Cytoplasm</location>
    </subcellularLocation>
</comment>
<evidence type="ECO:0000256" key="14">
    <source>
        <dbReference type="PIRSR" id="PIRSR001365-1"/>
    </source>
</evidence>
<evidence type="ECO:0000256" key="1">
    <source>
        <dbReference type="ARBA" id="ARBA00003294"/>
    </source>
</evidence>
<dbReference type="InterPro" id="IPR020624">
    <property type="entry name" value="Schiff_base-form_aldolases_CS"/>
</dbReference>
<evidence type="ECO:0000256" key="11">
    <source>
        <dbReference type="ARBA" id="ARBA00047836"/>
    </source>
</evidence>
<dbReference type="PRINTS" id="PR00146">
    <property type="entry name" value="DHPICSNTHASE"/>
</dbReference>
<evidence type="ECO:0000313" key="18">
    <source>
        <dbReference type="EMBL" id="RLU13960.1"/>
    </source>
</evidence>
<dbReference type="GO" id="GO:0009089">
    <property type="term" value="P:lysine biosynthetic process via diaminopimelate"/>
    <property type="evidence" value="ECO:0007669"/>
    <property type="project" value="UniProtKB-UniRule"/>
</dbReference>
<feature type="site" description="L-lysine inhibitor binding" evidence="16">
    <location>
        <position position="84"/>
    </location>
</feature>
<evidence type="ECO:0000256" key="13">
    <source>
        <dbReference type="PIRNR" id="PIRNR001365"/>
    </source>
</evidence>
<dbReference type="PANTHER" id="PTHR12128">
    <property type="entry name" value="DIHYDRODIPICOLINATE SYNTHASE"/>
    <property type="match status" value="1"/>
</dbReference>
<dbReference type="GO" id="GO:0005829">
    <property type="term" value="C:cytosol"/>
    <property type="evidence" value="ECO:0007669"/>
    <property type="project" value="TreeGrafter"/>
</dbReference>
<accession>A0A3L8D0U9</accession>
<keyword evidence="7 12" id="KW-0220">Diaminopimelate biosynthesis</keyword>
<dbReference type="Gene3D" id="3.20.20.70">
    <property type="entry name" value="Aldolase class I"/>
    <property type="match status" value="1"/>
</dbReference>
<dbReference type="Proteomes" id="UP000282140">
    <property type="component" value="Unassembled WGS sequence"/>
</dbReference>
<feature type="site" description="Part of a proton relay during catalysis" evidence="12 16">
    <location>
        <position position="107"/>
    </location>
</feature>
<evidence type="ECO:0000256" key="5">
    <source>
        <dbReference type="ARBA" id="ARBA00022490"/>
    </source>
</evidence>
<keyword evidence="19" id="KW-1185">Reference proteome</keyword>
<comment type="pathway">
    <text evidence="2 12">Amino-acid biosynthesis; L-lysine biosynthesis via DAP pathway; (S)-tetrahydrodipicolinate from L-aspartate: step 3/4.</text>
</comment>
<comment type="function">
    <text evidence="1 12">Catalyzes the condensation of (S)-aspartate-beta-semialdehyde [(S)-ASA] and pyruvate to 4-hydroxy-tetrahydrodipicolinate (HTPA).</text>
</comment>
<dbReference type="PIRSF" id="PIRSF001365">
    <property type="entry name" value="DHDPS"/>
    <property type="match status" value="1"/>
</dbReference>
<evidence type="ECO:0000313" key="19">
    <source>
        <dbReference type="Proteomes" id="UP000282140"/>
    </source>
</evidence>
<feature type="active site" description="Proton donor/acceptor" evidence="12 14">
    <location>
        <position position="133"/>
    </location>
</feature>
<keyword evidence="10 12" id="KW-0704">Schiff base</keyword>
<dbReference type="RefSeq" id="WP_121730952.1">
    <property type="nucleotide sequence ID" value="NZ_PEGA01000002.1"/>
</dbReference>
<dbReference type="Proteomes" id="UP000282672">
    <property type="component" value="Unassembled WGS sequence"/>
</dbReference>
<feature type="site" description="Part of a proton relay during catalysis" evidence="12 16">
    <location>
        <position position="44"/>
    </location>
</feature>
<keyword evidence="6 12" id="KW-0028">Amino-acid biosynthesis</keyword>
<dbReference type="InterPro" id="IPR020625">
    <property type="entry name" value="Schiff_base-form_aldolases_AS"/>
</dbReference>
<feature type="active site" description="Schiff-base intermediate with substrate" evidence="12 14">
    <location>
        <position position="161"/>
    </location>
</feature>
<comment type="similarity">
    <text evidence="3 12 13">Belongs to the DapA family.</text>
</comment>
<evidence type="ECO:0000256" key="12">
    <source>
        <dbReference type="HAMAP-Rule" id="MF_00418"/>
    </source>
</evidence>
<dbReference type="EMBL" id="PEGA01000002">
    <property type="protein sequence ID" value="RLU13960.1"/>
    <property type="molecule type" value="Genomic_DNA"/>
</dbReference>
<keyword evidence="9 12" id="KW-0456">Lyase</keyword>
<proteinExistence type="inferred from homology"/>
<dbReference type="HAMAP" id="MF_00418">
    <property type="entry name" value="DapA"/>
    <property type="match status" value="1"/>
</dbReference>
<evidence type="ECO:0000256" key="6">
    <source>
        <dbReference type="ARBA" id="ARBA00022605"/>
    </source>
</evidence>
<reference evidence="19 20" key="1">
    <citation type="journal article" date="2018" name="Front. Microbiol.">
        <title>Discovery of Phloeophagus Beetles as a Source of Pseudomonas Strains That Produce Potentially New Bioactive Substances and Description of Pseudomonas bohemica sp. nov.</title>
        <authorList>
            <person name="Saati-Santamaria Z."/>
            <person name="Lopez-Mondejar R."/>
            <person name="Jimenez-Gomez A."/>
            <person name="Diez-Mendez A."/>
            <person name="Vetrovsky T."/>
            <person name="Igual J.M."/>
            <person name="Velazquez E."/>
            <person name="Kolarik M."/>
            <person name="Rivas R."/>
            <person name="Garcia-Fraile P."/>
        </authorList>
    </citation>
    <scope>NUCLEOTIDE SEQUENCE [LARGE SCALE GENOMIC DNA]</scope>
    <source>
        <strain evidence="18 20">A2-NA12</strain>
        <strain evidence="17 19">A2-NA13</strain>
    </source>
</reference>
<evidence type="ECO:0000256" key="3">
    <source>
        <dbReference type="ARBA" id="ARBA00007592"/>
    </source>
</evidence>
<feature type="site" description="L-lysine inhibitor binding" evidence="16">
    <location>
        <position position="106"/>
    </location>
</feature>
<feature type="site" description="L-lysine inhibitor binding; via carbonyl oxygen" evidence="16">
    <location>
        <position position="49"/>
    </location>
</feature>
<evidence type="ECO:0000256" key="4">
    <source>
        <dbReference type="ARBA" id="ARBA00012086"/>
    </source>
</evidence>
<organism evidence="18 20">
    <name type="scientific">Pseudomonas prosekii</name>
    <dbReference type="NCBI Taxonomy" id="1148509"/>
    <lineage>
        <taxon>Bacteria</taxon>
        <taxon>Pseudomonadati</taxon>
        <taxon>Pseudomonadota</taxon>
        <taxon>Gammaproteobacteria</taxon>
        <taxon>Pseudomonadales</taxon>
        <taxon>Pseudomonadaceae</taxon>
        <taxon>Pseudomonas</taxon>
    </lineage>
</organism>
<evidence type="ECO:0000256" key="7">
    <source>
        <dbReference type="ARBA" id="ARBA00022915"/>
    </source>
</evidence>
<evidence type="ECO:0000256" key="16">
    <source>
        <dbReference type="PIRSR" id="PIRSR001365-3"/>
    </source>
</evidence>
<dbReference type="GO" id="GO:0019877">
    <property type="term" value="P:diaminopimelate biosynthetic process"/>
    <property type="evidence" value="ECO:0007669"/>
    <property type="project" value="UniProtKB-UniRule"/>
</dbReference>
<comment type="caution">
    <text evidence="12">Was originally thought to be a dihydrodipicolinate synthase (DHDPS), catalyzing the condensation of (S)-aspartate-beta-semialdehyde [(S)-ASA] and pyruvate to dihydrodipicolinate (DHDP). However, it was shown in E.coli that the product of the enzymatic reaction is not dihydrodipicolinate but in fact (4S)-4-hydroxy-2,3,4,5-tetrahydro-(2S)-dipicolinic acid (HTPA), and that the consecutive dehydration reaction leading to DHDP is not spontaneous but catalyzed by DapB.</text>
</comment>
<evidence type="ECO:0000256" key="8">
    <source>
        <dbReference type="ARBA" id="ARBA00023154"/>
    </source>
</evidence>
<dbReference type="EC" id="4.3.3.7" evidence="4 12"/>
<dbReference type="PROSITE" id="PS00665">
    <property type="entry name" value="DHDPS_1"/>
    <property type="match status" value="1"/>
</dbReference>
<dbReference type="CDD" id="cd00950">
    <property type="entry name" value="DHDPS"/>
    <property type="match status" value="1"/>
</dbReference>
<sequence length="292" mass="31139">MIAGSMVALVTPMDAQGRLDWDSLSKLVDFHLQNGTHAIVAVGTTGESATLDVNEHIEVIRYVVKQVAGRIPVIAGTGANSTREAIELTTNAKSAGADACLLVTPYYNKPTQEGLYQHFKTIAEAVDIPQILYNVPGRTACDMLADTVIRLSTVKNIIGVKEATGDLDRAKAIIAGVSEDFLVLSGDDATAVELILLGGKGNISVTANVAPRDMADLCNAALKGDAATARAIHEKLMPLNKNLFIESNPIPVKWALHEMGLMPDGIRLPLTWLSTACHEPLRQALRQSGVLV</sequence>
<dbReference type="SUPFAM" id="SSF51569">
    <property type="entry name" value="Aldolase"/>
    <property type="match status" value="1"/>
</dbReference>
<dbReference type="InterPro" id="IPR013785">
    <property type="entry name" value="Aldolase_TIM"/>
</dbReference>
<keyword evidence="8 12" id="KW-0457">Lysine biosynthesis</keyword>
<dbReference type="InterPro" id="IPR002220">
    <property type="entry name" value="DapA-like"/>
</dbReference>
<dbReference type="PANTHER" id="PTHR12128:SF66">
    <property type="entry name" value="4-HYDROXY-2-OXOGLUTARATE ALDOLASE, MITOCHONDRIAL"/>
    <property type="match status" value="1"/>
</dbReference>